<name>A0AAP5UZ28_9BURK</name>
<evidence type="ECO:0000313" key="3">
    <source>
        <dbReference type="Proteomes" id="UP001246473"/>
    </source>
</evidence>
<dbReference type="SUPFAM" id="SSF54427">
    <property type="entry name" value="NTF2-like"/>
    <property type="match status" value="1"/>
</dbReference>
<dbReference type="AlphaFoldDB" id="A0AAP5UZ28"/>
<organism evidence="2 3">
    <name type="scientific">Paraburkholderia fungorum</name>
    <dbReference type="NCBI Taxonomy" id="134537"/>
    <lineage>
        <taxon>Bacteria</taxon>
        <taxon>Pseudomonadati</taxon>
        <taxon>Pseudomonadota</taxon>
        <taxon>Betaproteobacteria</taxon>
        <taxon>Burkholderiales</taxon>
        <taxon>Burkholderiaceae</taxon>
        <taxon>Paraburkholderia</taxon>
    </lineage>
</organism>
<dbReference type="Pfam" id="PF13577">
    <property type="entry name" value="SnoaL_4"/>
    <property type="match status" value="1"/>
</dbReference>
<evidence type="ECO:0000259" key="1">
    <source>
        <dbReference type="Pfam" id="PF13577"/>
    </source>
</evidence>
<sequence length="138" mass="15579">MQMRDSDVDLLSEVVFRFFSGLDQHDHRSVAKLMARKGTWQRQGAELVGPEAVLTALEQRDPKRHTAHLVSNLRVETVGENSARLRYYMTAFESVADADQTLGPPKMAGVRDCTDDLILEDGHWRIGCKRSKLLLPAM</sequence>
<accession>A0AAP5UZ28</accession>
<feature type="domain" description="SnoaL-like" evidence="1">
    <location>
        <begin position="12"/>
        <end position="126"/>
    </location>
</feature>
<evidence type="ECO:0000313" key="2">
    <source>
        <dbReference type="EMBL" id="MDT8843641.1"/>
    </source>
</evidence>
<dbReference type="CDD" id="cd00531">
    <property type="entry name" value="NTF2_like"/>
    <property type="match status" value="1"/>
</dbReference>
<dbReference type="InterPro" id="IPR032710">
    <property type="entry name" value="NTF2-like_dom_sf"/>
</dbReference>
<dbReference type="Proteomes" id="UP001246473">
    <property type="component" value="Unassembled WGS sequence"/>
</dbReference>
<comment type="caution">
    <text evidence="2">The sequence shown here is derived from an EMBL/GenBank/DDBJ whole genome shotgun (WGS) entry which is preliminary data.</text>
</comment>
<dbReference type="InterPro" id="IPR037401">
    <property type="entry name" value="SnoaL-like"/>
</dbReference>
<dbReference type="Gene3D" id="3.10.450.50">
    <property type="match status" value="1"/>
</dbReference>
<protein>
    <submittedName>
        <fullName evidence="2">Nuclear transport factor 2 family protein</fullName>
    </submittedName>
</protein>
<gene>
    <name evidence="2" type="ORF">ParKJ_40270</name>
</gene>
<proteinExistence type="predicted"/>
<reference evidence="2" key="1">
    <citation type="submission" date="2022-08" db="EMBL/GenBank/DDBJ databases">
        <authorList>
            <person name="Kim S.-J."/>
        </authorList>
    </citation>
    <scope>NUCLEOTIDE SEQUENCE</scope>
    <source>
        <strain evidence="2">KJ</strain>
    </source>
</reference>
<dbReference type="EMBL" id="JANSLM010000027">
    <property type="protein sequence ID" value="MDT8843641.1"/>
    <property type="molecule type" value="Genomic_DNA"/>
</dbReference>